<dbReference type="SUPFAM" id="SSF109635">
    <property type="entry name" value="DnaK suppressor protein DksA, alpha-hairpin domain"/>
    <property type="match status" value="1"/>
</dbReference>
<dbReference type="Proteomes" id="UP000320176">
    <property type="component" value="Unassembled WGS sequence"/>
</dbReference>
<dbReference type="PANTHER" id="PTHR33823:SF4">
    <property type="entry name" value="GENERAL STRESS PROTEIN 16O"/>
    <property type="match status" value="1"/>
</dbReference>
<organism evidence="8 9">
    <name type="scientific">Stieleria varia</name>
    <dbReference type="NCBI Taxonomy" id="2528005"/>
    <lineage>
        <taxon>Bacteria</taxon>
        <taxon>Pseudomonadati</taxon>
        <taxon>Planctomycetota</taxon>
        <taxon>Planctomycetia</taxon>
        <taxon>Pirellulales</taxon>
        <taxon>Pirellulaceae</taxon>
        <taxon>Stieleria</taxon>
    </lineage>
</organism>
<evidence type="ECO:0000256" key="2">
    <source>
        <dbReference type="ARBA" id="ARBA00022771"/>
    </source>
</evidence>
<dbReference type="OrthoDB" id="9811543at2"/>
<dbReference type="Gene3D" id="1.20.120.910">
    <property type="entry name" value="DksA, coiled-coil domain"/>
    <property type="match status" value="1"/>
</dbReference>
<feature type="domain" description="DnaK suppressor protein-like N-terminal" evidence="7">
    <location>
        <begin position="14"/>
        <end position="77"/>
    </location>
</feature>
<dbReference type="EMBL" id="SJPN01000023">
    <property type="protein sequence ID" value="TWT89425.1"/>
    <property type="molecule type" value="Genomic_DNA"/>
</dbReference>
<dbReference type="Pfam" id="PF21173">
    <property type="entry name" value="DksA-like_N"/>
    <property type="match status" value="1"/>
</dbReference>
<evidence type="ECO:0000256" key="1">
    <source>
        <dbReference type="ARBA" id="ARBA00022723"/>
    </source>
</evidence>
<dbReference type="InterPro" id="IPR000962">
    <property type="entry name" value="Znf_DskA_TraR"/>
</dbReference>
<keyword evidence="5" id="KW-0175">Coiled coil</keyword>
<reference evidence="8 9" key="1">
    <citation type="submission" date="2019-02" db="EMBL/GenBank/DDBJ databases">
        <title>Deep-cultivation of Planctomycetes and their phenomic and genomic characterization uncovers novel biology.</title>
        <authorList>
            <person name="Wiegand S."/>
            <person name="Jogler M."/>
            <person name="Boedeker C."/>
            <person name="Pinto D."/>
            <person name="Vollmers J."/>
            <person name="Rivas-Marin E."/>
            <person name="Kohn T."/>
            <person name="Peeters S.H."/>
            <person name="Heuer A."/>
            <person name="Rast P."/>
            <person name="Oberbeckmann S."/>
            <person name="Bunk B."/>
            <person name="Jeske O."/>
            <person name="Meyerdierks A."/>
            <person name="Storesund J.E."/>
            <person name="Kallscheuer N."/>
            <person name="Luecker S."/>
            <person name="Lage O.M."/>
            <person name="Pohl T."/>
            <person name="Merkel B.J."/>
            <person name="Hornburger P."/>
            <person name="Mueller R.-W."/>
            <person name="Bruemmer F."/>
            <person name="Labrenz M."/>
            <person name="Spormann A.M."/>
            <person name="Op Den Camp H."/>
            <person name="Overmann J."/>
            <person name="Amann R."/>
            <person name="Jetten M.S.M."/>
            <person name="Mascher T."/>
            <person name="Medema M.H."/>
            <person name="Devos D.P."/>
            <person name="Kaster A.-K."/>
            <person name="Ovreas L."/>
            <person name="Rohde M."/>
            <person name="Galperin M.Y."/>
            <person name="Jogler C."/>
        </authorList>
    </citation>
    <scope>NUCLEOTIDE SEQUENCE [LARGE SCALE GENOMIC DNA]</scope>
    <source>
        <strain evidence="8 9">Pla52n</strain>
    </source>
</reference>
<evidence type="ECO:0000259" key="7">
    <source>
        <dbReference type="Pfam" id="PF21173"/>
    </source>
</evidence>
<keyword evidence="2" id="KW-0863">Zinc-finger</keyword>
<keyword evidence="3" id="KW-0862">Zinc</keyword>
<dbReference type="GO" id="GO:0008270">
    <property type="term" value="F:zinc ion binding"/>
    <property type="evidence" value="ECO:0007669"/>
    <property type="project" value="UniProtKB-KW"/>
</dbReference>
<dbReference type="AlphaFoldDB" id="A0A5C5ZQS5"/>
<evidence type="ECO:0000313" key="9">
    <source>
        <dbReference type="Proteomes" id="UP000320176"/>
    </source>
</evidence>
<keyword evidence="1" id="KW-0479">Metal-binding</keyword>
<evidence type="ECO:0000313" key="8">
    <source>
        <dbReference type="EMBL" id="TWT89425.1"/>
    </source>
</evidence>
<dbReference type="RefSeq" id="WP_146523680.1">
    <property type="nucleotide sequence ID" value="NZ_CP151726.1"/>
</dbReference>
<comment type="caution">
    <text evidence="8">The sequence shown here is derived from an EMBL/GenBank/DDBJ whole genome shotgun (WGS) entry which is preliminary data.</text>
</comment>
<feature type="zinc finger region" description="dksA C4-type" evidence="4">
    <location>
        <begin position="85"/>
        <end position="109"/>
    </location>
</feature>
<dbReference type="PANTHER" id="PTHR33823">
    <property type="entry name" value="RNA POLYMERASE-BINDING TRANSCRIPTION FACTOR DKSA-RELATED"/>
    <property type="match status" value="1"/>
</dbReference>
<evidence type="ECO:0000256" key="5">
    <source>
        <dbReference type="SAM" id="Coils"/>
    </source>
</evidence>
<evidence type="ECO:0000256" key="4">
    <source>
        <dbReference type="PROSITE-ProRule" id="PRU00510"/>
    </source>
</evidence>
<evidence type="ECO:0000259" key="6">
    <source>
        <dbReference type="Pfam" id="PF01258"/>
    </source>
</evidence>
<dbReference type="PROSITE" id="PS51128">
    <property type="entry name" value="ZF_DKSA_2"/>
    <property type="match status" value="1"/>
</dbReference>
<feature type="coiled-coil region" evidence="5">
    <location>
        <begin position="7"/>
        <end position="34"/>
    </location>
</feature>
<dbReference type="InterPro" id="IPR048487">
    <property type="entry name" value="DksA-like_N"/>
</dbReference>
<dbReference type="SUPFAM" id="SSF57716">
    <property type="entry name" value="Glucocorticoid receptor-like (DNA-binding domain)"/>
    <property type="match status" value="1"/>
</dbReference>
<gene>
    <name evidence="8" type="primary">dksA</name>
    <name evidence="8" type="ORF">Pla52n_68110</name>
</gene>
<accession>A0A5C5ZQS5</accession>
<feature type="domain" description="Zinc finger DksA/TraR C4-type" evidence="6">
    <location>
        <begin position="80"/>
        <end position="109"/>
    </location>
</feature>
<protein>
    <submittedName>
        <fullName evidence="8">RNA polymerase-binding transcription factor DksA</fullName>
    </submittedName>
</protein>
<dbReference type="Pfam" id="PF01258">
    <property type="entry name" value="zf-dskA_traR"/>
    <property type="match status" value="1"/>
</dbReference>
<sequence length="112" mass="12662">MKTQADAASLDRTRQQLESKLQELVARTERIDSDLSRKTNDDWEERAVELEDDEVLSSIGNANLAEIQQIHRALRQIELGTYGICTHCNAEIDPGRLELLPYATSCMRCSQA</sequence>
<keyword evidence="9" id="KW-1185">Reference proteome</keyword>
<proteinExistence type="predicted"/>
<dbReference type="InterPro" id="IPR037187">
    <property type="entry name" value="DnaK_N"/>
</dbReference>
<name>A0A5C5ZQS5_9BACT</name>
<evidence type="ECO:0000256" key="3">
    <source>
        <dbReference type="ARBA" id="ARBA00022833"/>
    </source>
</evidence>